<name>A0A3T0E952_9PROT</name>
<feature type="domain" description="Peptidase S33 tripeptidyl aminopeptidase-like C-terminal" evidence="2">
    <location>
        <begin position="212"/>
        <end position="269"/>
    </location>
</feature>
<evidence type="ECO:0000259" key="2">
    <source>
        <dbReference type="Pfam" id="PF08386"/>
    </source>
</evidence>
<dbReference type="InterPro" id="IPR050266">
    <property type="entry name" value="AB_hydrolase_sf"/>
</dbReference>
<dbReference type="InterPro" id="IPR013595">
    <property type="entry name" value="Pept_S33_TAP-like_C"/>
</dbReference>
<dbReference type="PANTHER" id="PTHR43798:SF31">
    <property type="entry name" value="AB HYDROLASE SUPERFAMILY PROTEIN YCLE"/>
    <property type="match status" value="1"/>
</dbReference>
<dbReference type="Proteomes" id="UP000286954">
    <property type="component" value="Chromosome"/>
</dbReference>
<protein>
    <submittedName>
        <fullName evidence="4">Alpha/beta hydrolase fold protein</fullName>
    </submittedName>
</protein>
<reference evidence="4 5" key="1">
    <citation type="submission" date="2016-12" db="EMBL/GenBank/DDBJ databases">
        <title>The genome of dimorphic prosthecate Glycocaulis alkaliphilus 6b-8t, isolated from crude oil dictates its adaptability in petroleum environments.</title>
        <authorList>
            <person name="Wu X.-L."/>
            <person name="Geng S."/>
        </authorList>
    </citation>
    <scope>NUCLEOTIDE SEQUENCE [LARGE SCALE GENOMIC DNA]</scope>
    <source>
        <strain evidence="4 5">6B-8</strain>
    </source>
</reference>
<gene>
    <name evidence="4" type="ORF">X907_1378</name>
</gene>
<dbReference type="Gene3D" id="3.40.50.1820">
    <property type="entry name" value="alpha/beta hydrolase"/>
    <property type="match status" value="1"/>
</dbReference>
<feature type="domain" description="AB hydrolase-1" evidence="3">
    <location>
        <begin position="69"/>
        <end position="171"/>
    </location>
</feature>
<evidence type="ECO:0000259" key="3">
    <source>
        <dbReference type="Pfam" id="PF12697"/>
    </source>
</evidence>
<dbReference type="AlphaFoldDB" id="A0A3T0E952"/>
<dbReference type="Pfam" id="PF08386">
    <property type="entry name" value="Abhydrolase_4"/>
    <property type="match status" value="1"/>
</dbReference>
<dbReference type="SUPFAM" id="SSF53474">
    <property type="entry name" value="alpha/beta-Hydrolases"/>
    <property type="match status" value="1"/>
</dbReference>
<dbReference type="InterPro" id="IPR000073">
    <property type="entry name" value="AB_hydrolase_1"/>
</dbReference>
<dbReference type="KEGG" id="gak:X907_1378"/>
<proteinExistence type="predicted"/>
<dbReference type="PANTHER" id="PTHR43798">
    <property type="entry name" value="MONOACYLGLYCEROL LIPASE"/>
    <property type="match status" value="1"/>
</dbReference>
<sequence>MKTAILMANIMATIAPARFRAIAAKRFERPRVRKQSDTGRDFLETLDASWIEGPLGRQRIYSGGTGPSVFFLHGWEADAADLSSHARNLMEHGYRVVLIDGPAHGASQGHAATLPQFGEGLSATAATLGQPFAVVAHSMGAASSVFAMSEGFVKPAAFIALAAPCSMDDNVSFQAGSMGVSERAIKLIKDGIESVLKTPITRFDIARDAPAMTARALFIYGDNDVIVPLGAGEKASRDWPGAKLVIKPGLGHRGVLRDPGVLAEVADFLDGVRG</sequence>
<dbReference type="OrthoDB" id="9815441at2"/>
<dbReference type="InterPro" id="IPR029058">
    <property type="entry name" value="AB_hydrolase_fold"/>
</dbReference>
<dbReference type="GO" id="GO:0016787">
    <property type="term" value="F:hydrolase activity"/>
    <property type="evidence" value="ECO:0007669"/>
    <property type="project" value="UniProtKB-KW"/>
</dbReference>
<dbReference type="Pfam" id="PF12697">
    <property type="entry name" value="Abhydrolase_6"/>
    <property type="match status" value="1"/>
</dbReference>
<organism evidence="4 5">
    <name type="scientific">Glycocaulis alkaliphilus</name>
    <dbReference type="NCBI Taxonomy" id="1434191"/>
    <lineage>
        <taxon>Bacteria</taxon>
        <taxon>Pseudomonadati</taxon>
        <taxon>Pseudomonadota</taxon>
        <taxon>Alphaproteobacteria</taxon>
        <taxon>Maricaulales</taxon>
        <taxon>Maricaulaceae</taxon>
        <taxon>Glycocaulis</taxon>
    </lineage>
</organism>
<evidence type="ECO:0000256" key="1">
    <source>
        <dbReference type="ARBA" id="ARBA00022801"/>
    </source>
</evidence>
<keyword evidence="5" id="KW-1185">Reference proteome</keyword>
<dbReference type="RefSeq" id="WP_127566504.1">
    <property type="nucleotide sequence ID" value="NZ_BMFB01000007.1"/>
</dbReference>
<evidence type="ECO:0000313" key="5">
    <source>
        <dbReference type="Proteomes" id="UP000286954"/>
    </source>
</evidence>
<accession>A0A3T0E952</accession>
<evidence type="ECO:0000313" key="4">
    <source>
        <dbReference type="EMBL" id="AZU03911.1"/>
    </source>
</evidence>
<dbReference type="GO" id="GO:0016020">
    <property type="term" value="C:membrane"/>
    <property type="evidence" value="ECO:0007669"/>
    <property type="project" value="TreeGrafter"/>
</dbReference>
<keyword evidence="1 4" id="KW-0378">Hydrolase</keyword>
<dbReference type="EMBL" id="CP018911">
    <property type="protein sequence ID" value="AZU03911.1"/>
    <property type="molecule type" value="Genomic_DNA"/>
</dbReference>